<sequence>MLRAYYALMAAGSLAVFWPHLVSHSPEWGIESGAQYALLGALAPLSMAGLRYPLKMMPLILYEFLWKALWFVFVAAPLYVEGQMTDGVLSNIFACGIAIVLTPIVMPWRYFWHTYIVARAEPWGIRQIEQGVAASEANG</sequence>
<reference evidence="2 3" key="1">
    <citation type="submission" date="2017-06" db="EMBL/GenBank/DDBJ databases">
        <authorList>
            <person name="Kim H.J."/>
            <person name="Triplett B.A."/>
        </authorList>
    </citation>
    <scope>NUCLEOTIDE SEQUENCE [LARGE SCALE GENOMIC DNA]</scope>
    <source>
        <strain evidence="2 3">DS15</strain>
    </source>
</reference>
<evidence type="ECO:0000313" key="3">
    <source>
        <dbReference type="Proteomes" id="UP000198339"/>
    </source>
</evidence>
<feature type="transmembrane region" description="Helical" evidence="1">
    <location>
        <begin position="33"/>
        <end position="52"/>
    </location>
</feature>
<dbReference type="AlphaFoldDB" id="A0A239K151"/>
<keyword evidence="1" id="KW-1133">Transmembrane helix</keyword>
<dbReference type="EMBL" id="FZPA01000011">
    <property type="protein sequence ID" value="SNT10784.1"/>
    <property type="molecule type" value="Genomic_DNA"/>
</dbReference>
<dbReference type="Proteomes" id="UP000198339">
    <property type="component" value="Unassembled WGS sequence"/>
</dbReference>
<feature type="transmembrane region" description="Helical" evidence="1">
    <location>
        <begin position="91"/>
        <end position="111"/>
    </location>
</feature>
<evidence type="ECO:0000256" key="1">
    <source>
        <dbReference type="SAM" id="Phobius"/>
    </source>
</evidence>
<proteinExistence type="predicted"/>
<keyword evidence="1" id="KW-0812">Transmembrane</keyword>
<protein>
    <submittedName>
        <fullName evidence="2">Uncharacterized protein</fullName>
    </submittedName>
</protein>
<gene>
    <name evidence="2" type="ORF">SAMN06295955_111143</name>
</gene>
<organism evidence="2 3">
    <name type="scientific">Sphingopyxis indica</name>
    <dbReference type="NCBI Taxonomy" id="436663"/>
    <lineage>
        <taxon>Bacteria</taxon>
        <taxon>Pseudomonadati</taxon>
        <taxon>Pseudomonadota</taxon>
        <taxon>Alphaproteobacteria</taxon>
        <taxon>Sphingomonadales</taxon>
        <taxon>Sphingomonadaceae</taxon>
        <taxon>Sphingopyxis</taxon>
    </lineage>
</organism>
<keyword evidence="3" id="KW-1185">Reference proteome</keyword>
<evidence type="ECO:0000313" key="2">
    <source>
        <dbReference type="EMBL" id="SNT10784.1"/>
    </source>
</evidence>
<feature type="transmembrane region" description="Helical" evidence="1">
    <location>
        <begin position="59"/>
        <end position="79"/>
    </location>
</feature>
<keyword evidence="1" id="KW-0472">Membrane</keyword>
<name>A0A239K151_9SPHN</name>
<accession>A0A239K151</accession>